<evidence type="ECO:0000313" key="2">
    <source>
        <dbReference type="EMBL" id="CAE0626271.1"/>
    </source>
</evidence>
<sequence length="240" mass="26575">MAKYAFHRVQIEGDRAQAVVKYSKWAGLAVIACLLISAVSVQKSGGSIRGAAYLPQLDENESIILNVAPPMTDGPTEIGHPIVRYEDMEEEEPLLAPENDPTVQSILKIAMPLTDGPTEIGHPPLRDENENIEIPYPTEDDVLDEEALAIIAAEEAEKEARLAERAARDAEQYARKVQQAHAKGFDDVDAYIAWKSSSKPKAEEEAPQEDEQVIEEVVQEEEEVHLAPEDVFASFGFRKK</sequence>
<keyword evidence="1" id="KW-0175">Coiled coil</keyword>
<feature type="coiled-coil region" evidence="1">
    <location>
        <begin position="153"/>
        <end position="183"/>
    </location>
</feature>
<dbReference type="EMBL" id="HBIU01011301">
    <property type="protein sequence ID" value="CAE0626271.1"/>
    <property type="molecule type" value="Transcribed_RNA"/>
</dbReference>
<name>A0A7S3XM00_HETAK</name>
<proteinExistence type="predicted"/>
<organism evidence="2">
    <name type="scientific">Heterosigma akashiwo</name>
    <name type="common">Chromophytic alga</name>
    <name type="synonym">Heterosigma carterae</name>
    <dbReference type="NCBI Taxonomy" id="2829"/>
    <lineage>
        <taxon>Eukaryota</taxon>
        <taxon>Sar</taxon>
        <taxon>Stramenopiles</taxon>
        <taxon>Ochrophyta</taxon>
        <taxon>Raphidophyceae</taxon>
        <taxon>Chattonellales</taxon>
        <taxon>Chattonellaceae</taxon>
        <taxon>Heterosigma</taxon>
    </lineage>
</organism>
<reference evidence="2" key="1">
    <citation type="submission" date="2021-01" db="EMBL/GenBank/DDBJ databases">
        <authorList>
            <person name="Corre E."/>
            <person name="Pelletier E."/>
            <person name="Niang G."/>
            <person name="Scheremetjew M."/>
            <person name="Finn R."/>
            <person name="Kale V."/>
            <person name="Holt S."/>
            <person name="Cochrane G."/>
            <person name="Meng A."/>
            <person name="Brown T."/>
            <person name="Cohen L."/>
        </authorList>
    </citation>
    <scope>NUCLEOTIDE SEQUENCE</scope>
    <source>
        <strain evidence="2">CCMP3107</strain>
    </source>
</reference>
<gene>
    <name evidence="2" type="ORF">HAKA00212_LOCUS4946</name>
</gene>
<dbReference type="AlphaFoldDB" id="A0A7S3XM00"/>
<evidence type="ECO:0000256" key="1">
    <source>
        <dbReference type="SAM" id="Coils"/>
    </source>
</evidence>
<accession>A0A7S3XM00</accession>
<protein>
    <submittedName>
        <fullName evidence="2">Uncharacterized protein</fullName>
    </submittedName>
</protein>